<organism evidence="2 3">
    <name type="scientific">Brevibacillus brevis</name>
    <name type="common">Bacillus brevis</name>
    <dbReference type="NCBI Taxonomy" id="1393"/>
    <lineage>
        <taxon>Bacteria</taxon>
        <taxon>Bacillati</taxon>
        <taxon>Bacillota</taxon>
        <taxon>Bacilli</taxon>
        <taxon>Bacillales</taxon>
        <taxon>Paenibacillaceae</taxon>
        <taxon>Brevibacillus</taxon>
    </lineage>
</organism>
<protein>
    <submittedName>
        <fullName evidence="2">DNA-binding anti-repressor SinI</fullName>
    </submittedName>
</protein>
<dbReference type="GO" id="GO:0003677">
    <property type="term" value="F:DNA binding"/>
    <property type="evidence" value="ECO:0007669"/>
    <property type="project" value="UniProtKB-KW"/>
</dbReference>
<dbReference type="RefSeq" id="WP_144616541.1">
    <property type="nucleotide sequence ID" value="NZ_CP042161.1"/>
</dbReference>
<dbReference type="Proteomes" id="UP000317713">
    <property type="component" value="Chromosome"/>
</dbReference>
<gene>
    <name evidence="2" type="primary">sinI</name>
    <name evidence="2" type="ORF">FPS98_13020</name>
</gene>
<evidence type="ECO:0000259" key="1">
    <source>
        <dbReference type="PROSITE" id="PS51500"/>
    </source>
</evidence>
<dbReference type="GO" id="GO:0006355">
    <property type="term" value="P:regulation of DNA-templated transcription"/>
    <property type="evidence" value="ECO:0007669"/>
    <property type="project" value="InterPro"/>
</dbReference>
<dbReference type="InterPro" id="IPR036281">
    <property type="entry name" value="SinR/SinI_dimer_dom_sf"/>
</dbReference>
<sequence>MKTTSSPKDPLDKEWIDLIFTARKMGISIEEIRFFLVNAPLSLEEEKNDYNRTSCRVPY</sequence>
<dbReference type="GO" id="GO:0046983">
    <property type="term" value="F:protein dimerization activity"/>
    <property type="evidence" value="ECO:0007669"/>
    <property type="project" value="InterPro"/>
</dbReference>
<dbReference type="InterPro" id="IPR010981">
    <property type="entry name" value="SinR/SinI_dimer_dom"/>
</dbReference>
<dbReference type="SUPFAM" id="SSF47406">
    <property type="entry name" value="SinR repressor dimerisation domain-like"/>
    <property type="match status" value="1"/>
</dbReference>
<dbReference type="Pfam" id="PF08671">
    <property type="entry name" value="SinI"/>
    <property type="match status" value="1"/>
</dbReference>
<reference evidence="2 3" key="1">
    <citation type="submission" date="2019-07" db="EMBL/GenBank/DDBJ databases">
        <title>Characterization of Brevibacillus brevis HK544, as a potential biocontrol agent.</title>
        <authorList>
            <person name="Kim H."/>
        </authorList>
    </citation>
    <scope>NUCLEOTIDE SEQUENCE [LARGE SCALE GENOMIC DNA]</scope>
    <source>
        <strain evidence="2 3">HK544</strain>
    </source>
</reference>
<dbReference type="EMBL" id="CP042161">
    <property type="protein sequence ID" value="QDS34847.1"/>
    <property type="molecule type" value="Genomic_DNA"/>
</dbReference>
<dbReference type="PROSITE" id="PS51500">
    <property type="entry name" value="SIN"/>
    <property type="match status" value="1"/>
</dbReference>
<evidence type="ECO:0000313" key="3">
    <source>
        <dbReference type="Proteomes" id="UP000317713"/>
    </source>
</evidence>
<evidence type="ECO:0000313" key="2">
    <source>
        <dbReference type="EMBL" id="QDS34847.1"/>
    </source>
</evidence>
<dbReference type="AlphaFoldDB" id="A0A517I7I2"/>
<accession>A0A517I7I2</accession>
<feature type="domain" description="Sin" evidence="1">
    <location>
        <begin position="2"/>
        <end position="40"/>
    </location>
</feature>
<name>A0A517I7I2_BREBE</name>
<keyword evidence="2" id="KW-0238">DNA-binding</keyword>
<proteinExistence type="predicted"/>